<sequence length="57" mass="6260">MVDRLALTGSVNFIGTAEARLTPEEGALALAARAPHPDLHPHVFLPDDTRLWPRCSR</sequence>
<name>A0A4U9D7B5_RAOTE</name>
<keyword evidence="1" id="KW-0456">Lyase</keyword>
<protein>
    <submittedName>
        <fullName evidence="1">Putative dehydratase</fullName>
        <ecNumber evidence="1">4.-.-.-</ecNumber>
    </submittedName>
</protein>
<proteinExistence type="predicted"/>
<accession>A0A4U9D7B5</accession>
<dbReference type="EMBL" id="CABDVU010000001">
    <property type="protein sequence ID" value="VTN13571.1"/>
    <property type="molecule type" value="Genomic_DNA"/>
</dbReference>
<dbReference type="Proteomes" id="UP000339249">
    <property type="component" value="Unassembled WGS sequence"/>
</dbReference>
<evidence type="ECO:0000313" key="1">
    <source>
        <dbReference type="EMBL" id="VTN13571.1"/>
    </source>
</evidence>
<dbReference type="GO" id="GO:0016829">
    <property type="term" value="F:lyase activity"/>
    <property type="evidence" value="ECO:0007669"/>
    <property type="project" value="UniProtKB-KW"/>
</dbReference>
<organism evidence="1 2">
    <name type="scientific">Raoultella terrigena</name>
    <name type="common">Klebsiella terrigena</name>
    <dbReference type="NCBI Taxonomy" id="577"/>
    <lineage>
        <taxon>Bacteria</taxon>
        <taxon>Pseudomonadati</taxon>
        <taxon>Pseudomonadota</taxon>
        <taxon>Gammaproteobacteria</taxon>
        <taxon>Enterobacterales</taxon>
        <taxon>Enterobacteriaceae</taxon>
        <taxon>Klebsiella/Raoultella group</taxon>
        <taxon>Raoultella</taxon>
    </lineage>
</organism>
<dbReference type="AlphaFoldDB" id="A0A4U9D7B5"/>
<dbReference type="EC" id="4.-.-.-" evidence="1"/>
<reference evidence="1 2" key="1">
    <citation type="submission" date="2019-04" db="EMBL/GenBank/DDBJ databases">
        <authorList>
            <consortium name="Pathogen Informatics"/>
        </authorList>
    </citation>
    <scope>NUCLEOTIDE SEQUENCE [LARGE SCALE GENOMIC DNA]</scope>
    <source>
        <strain evidence="1 2">NCTC9185</strain>
    </source>
</reference>
<evidence type="ECO:0000313" key="2">
    <source>
        <dbReference type="Proteomes" id="UP000339249"/>
    </source>
</evidence>
<gene>
    <name evidence="1" type="primary">yjhG_4</name>
    <name evidence="1" type="ORF">NCTC9185_05606</name>
</gene>